<evidence type="ECO:0000256" key="1">
    <source>
        <dbReference type="SAM" id="MobiDB-lite"/>
    </source>
</evidence>
<comment type="caution">
    <text evidence="2">The sequence shown here is derived from an EMBL/GenBank/DDBJ whole genome shotgun (WGS) entry which is preliminary data.</text>
</comment>
<evidence type="ECO:0000313" key="2">
    <source>
        <dbReference type="EMBL" id="NNG34969.1"/>
    </source>
</evidence>
<keyword evidence="3" id="KW-1185">Reference proteome</keyword>
<feature type="region of interest" description="Disordered" evidence="1">
    <location>
        <begin position="180"/>
        <end position="306"/>
    </location>
</feature>
<proteinExistence type="predicted"/>
<evidence type="ECO:0008006" key="4">
    <source>
        <dbReference type="Google" id="ProtNLM"/>
    </source>
</evidence>
<sequence>MADRDFTEDFTERAQAALTKLADRMPNLPGPVLAAIGAADVAGRQLVELVNSLADKSPVKPVKPQMPKMPERGEVVDELRSVAQDLPSRLQHLAEDAPEKLQDAAREVPEKARALADQLEQFATALPGKVQRLADELPDKAREVGEQLQPDQLRQSADAYRELLASVYATLTERGGKAWEELRNTGPVPGTVVDGRRSPKNAMDHEETGEAVVSDLAAKRGARSEAPVGTPAAKRPARRRPTPKPDTGPNGEGAAAGTAGTDKAGTAGTDKAGTATTDRNSGADAAGPAAGTAKPKRSGTGKKTES</sequence>
<protein>
    <recommendedName>
        <fullName evidence="4">Heparin binding hemagglutinin HbhA</fullName>
    </recommendedName>
</protein>
<dbReference type="Proteomes" id="UP000562984">
    <property type="component" value="Unassembled WGS sequence"/>
</dbReference>
<accession>A0A849A2Y5</accession>
<dbReference type="Gene3D" id="1.20.5.1230">
    <property type="entry name" value="Apolipoprotein A-I"/>
    <property type="match status" value="1"/>
</dbReference>
<evidence type="ECO:0000313" key="3">
    <source>
        <dbReference type="Proteomes" id="UP000562984"/>
    </source>
</evidence>
<organism evidence="2 3">
    <name type="scientific">Nakamurella aerolata</name>
    <dbReference type="NCBI Taxonomy" id="1656892"/>
    <lineage>
        <taxon>Bacteria</taxon>
        <taxon>Bacillati</taxon>
        <taxon>Actinomycetota</taxon>
        <taxon>Actinomycetes</taxon>
        <taxon>Nakamurellales</taxon>
        <taxon>Nakamurellaceae</taxon>
        <taxon>Nakamurella</taxon>
    </lineage>
</organism>
<feature type="compositionally biased region" description="Basic and acidic residues" evidence="1">
    <location>
        <begin position="194"/>
        <end position="208"/>
    </location>
</feature>
<dbReference type="RefSeq" id="WP_171198625.1">
    <property type="nucleotide sequence ID" value="NZ_JABEND010000002.1"/>
</dbReference>
<dbReference type="SUPFAM" id="SSF47162">
    <property type="entry name" value="Apolipoprotein"/>
    <property type="match status" value="1"/>
</dbReference>
<reference evidence="2 3" key="1">
    <citation type="submission" date="2020-05" db="EMBL/GenBank/DDBJ databases">
        <title>Nakamurella sp. DB0629 isolated from air conditioner.</title>
        <authorList>
            <person name="Kim D.H."/>
            <person name="Kim D.-U."/>
        </authorList>
    </citation>
    <scope>NUCLEOTIDE SEQUENCE [LARGE SCALE GENOMIC DNA]</scope>
    <source>
        <strain evidence="2 3">DB0629</strain>
    </source>
</reference>
<dbReference type="AlphaFoldDB" id="A0A849A2Y5"/>
<name>A0A849A2Y5_9ACTN</name>
<feature type="compositionally biased region" description="Low complexity" evidence="1">
    <location>
        <begin position="253"/>
        <end position="293"/>
    </location>
</feature>
<dbReference type="EMBL" id="JABEND010000002">
    <property type="protein sequence ID" value="NNG34969.1"/>
    <property type="molecule type" value="Genomic_DNA"/>
</dbReference>
<gene>
    <name evidence="2" type="ORF">HKD39_04420</name>
</gene>